<keyword evidence="2" id="KW-1185">Reference proteome</keyword>
<protein>
    <submittedName>
        <fullName evidence="3">Secreted protein</fullName>
    </submittedName>
</protein>
<dbReference type="Proteomes" id="UP000492821">
    <property type="component" value="Unassembled WGS sequence"/>
</dbReference>
<organism evidence="2 3">
    <name type="scientific">Panagrellus redivivus</name>
    <name type="common">Microworm</name>
    <dbReference type="NCBI Taxonomy" id="6233"/>
    <lineage>
        <taxon>Eukaryota</taxon>
        <taxon>Metazoa</taxon>
        <taxon>Ecdysozoa</taxon>
        <taxon>Nematoda</taxon>
        <taxon>Chromadorea</taxon>
        <taxon>Rhabditida</taxon>
        <taxon>Tylenchina</taxon>
        <taxon>Panagrolaimomorpha</taxon>
        <taxon>Panagrolaimoidea</taxon>
        <taxon>Panagrolaimidae</taxon>
        <taxon>Panagrellus</taxon>
    </lineage>
</organism>
<proteinExistence type="predicted"/>
<sequence length="206" mass="23761">MRLFAIFVVAAVVAVGVALEMQNTTSIYYFNKAFTMRNTLAEYSDYAYALVRNLTTPTPSFDPDHLNYTTLLGFIIIIRPIYVSFVERGLNSMESELRASNHSHFAEMSALINASRVHLLTADIAFGAFLNALIEQYEDLQKGQKEVTSFHLFSDLYKFYDQSHLCLFKWYTVLEEFGTSTKSWLEHLQRRGGVNEVIRKLKHLFF</sequence>
<reference evidence="3" key="2">
    <citation type="submission" date="2020-10" db="UniProtKB">
        <authorList>
            <consortium name="WormBaseParasite"/>
        </authorList>
    </citation>
    <scope>IDENTIFICATION</scope>
</reference>
<evidence type="ECO:0000256" key="1">
    <source>
        <dbReference type="SAM" id="SignalP"/>
    </source>
</evidence>
<feature type="chain" id="PRO_5029001527" evidence="1">
    <location>
        <begin position="19"/>
        <end position="206"/>
    </location>
</feature>
<accession>A0A7E4UXZ8</accession>
<dbReference type="WBParaSite" id="Pan_g14190.t1">
    <property type="protein sequence ID" value="Pan_g14190.t1"/>
    <property type="gene ID" value="Pan_g14190"/>
</dbReference>
<feature type="signal peptide" evidence="1">
    <location>
        <begin position="1"/>
        <end position="18"/>
    </location>
</feature>
<dbReference type="AlphaFoldDB" id="A0A7E4UXZ8"/>
<evidence type="ECO:0000313" key="2">
    <source>
        <dbReference type="Proteomes" id="UP000492821"/>
    </source>
</evidence>
<keyword evidence="1" id="KW-0732">Signal</keyword>
<name>A0A7E4UXZ8_PANRE</name>
<reference evidence="2" key="1">
    <citation type="journal article" date="2013" name="Genetics">
        <title>The draft genome and transcriptome of Panagrellus redivivus are shaped by the harsh demands of a free-living lifestyle.</title>
        <authorList>
            <person name="Srinivasan J."/>
            <person name="Dillman A.R."/>
            <person name="Macchietto M.G."/>
            <person name="Heikkinen L."/>
            <person name="Lakso M."/>
            <person name="Fracchia K.M."/>
            <person name="Antoshechkin I."/>
            <person name="Mortazavi A."/>
            <person name="Wong G."/>
            <person name="Sternberg P.W."/>
        </authorList>
    </citation>
    <scope>NUCLEOTIDE SEQUENCE [LARGE SCALE GENOMIC DNA]</scope>
    <source>
        <strain evidence="2">MT8872</strain>
    </source>
</reference>
<evidence type="ECO:0000313" key="3">
    <source>
        <dbReference type="WBParaSite" id="Pan_g14190.t1"/>
    </source>
</evidence>